<dbReference type="Proteomes" id="UP000481861">
    <property type="component" value="Unassembled WGS sequence"/>
</dbReference>
<keyword evidence="1" id="KW-0472">Membrane</keyword>
<dbReference type="EMBL" id="JAADJZ010000019">
    <property type="protein sequence ID" value="KAF2868491.1"/>
    <property type="molecule type" value="Genomic_DNA"/>
</dbReference>
<evidence type="ECO:0000313" key="3">
    <source>
        <dbReference type="Proteomes" id="UP000481861"/>
    </source>
</evidence>
<dbReference type="AlphaFoldDB" id="A0A7C8I590"/>
<keyword evidence="3" id="KW-1185">Reference proteome</keyword>
<evidence type="ECO:0000256" key="1">
    <source>
        <dbReference type="SAM" id="Phobius"/>
    </source>
</evidence>
<protein>
    <submittedName>
        <fullName evidence="2">Uncharacterized protein</fullName>
    </submittedName>
</protein>
<sequence length="375" mass="42950">MPPTDERLFSKESVANLASLPPERKCSLINAFWPHFQLEVSDYIEHYYADLFNSIGKTLESLYQFRTDFAIQELESLLETVRKIRTHQALTKDKLVDEIKKDHLNVNGDDVVRSVELAARFWLGINICSRALSVGPNYPRHSRIEWQHTQSLEQLGTALFSQKKSWIPFNEFSLDESFTAVSLKNTCRLHIWWTDNLVDHLRLRGSRGQRNLSVYRHKICLVNHSKDPKAVAIEASVLQEAIRTLDLLFPFGDSKTADFLQSEGVHFYSVAPVNPQPFDLGEFTHWRDNLVQLLRLLNGPPESASQTLFDTRNISQFATLWIAIFGVFGLTILFGILATVYSVKQYRVALDAYGLALASAYHEFPDLPKYCRDGQ</sequence>
<comment type="caution">
    <text evidence="2">The sequence shown here is derived from an EMBL/GenBank/DDBJ whole genome shotgun (WGS) entry which is preliminary data.</text>
</comment>
<keyword evidence="1" id="KW-0812">Transmembrane</keyword>
<proteinExistence type="predicted"/>
<name>A0A7C8I590_9PLEO</name>
<reference evidence="2 3" key="1">
    <citation type="submission" date="2020-01" db="EMBL/GenBank/DDBJ databases">
        <authorList>
            <consortium name="DOE Joint Genome Institute"/>
            <person name="Haridas S."/>
            <person name="Albert R."/>
            <person name="Binder M."/>
            <person name="Bloem J."/>
            <person name="Labutti K."/>
            <person name="Salamov A."/>
            <person name="Andreopoulos B."/>
            <person name="Baker S.E."/>
            <person name="Barry K."/>
            <person name="Bills G."/>
            <person name="Bluhm B.H."/>
            <person name="Cannon C."/>
            <person name="Castanera R."/>
            <person name="Culley D.E."/>
            <person name="Daum C."/>
            <person name="Ezra D."/>
            <person name="Gonzalez J.B."/>
            <person name="Henrissat B."/>
            <person name="Kuo A."/>
            <person name="Liang C."/>
            <person name="Lipzen A."/>
            <person name="Lutzoni F."/>
            <person name="Magnuson J."/>
            <person name="Mondo S."/>
            <person name="Nolan M."/>
            <person name="Ohm R."/>
            <person name="Pangilinan J."/>
            <person name="Park H.-J.H."/>
            <person name="Ramirez L."/>
            <person name="Alfaro M."/>
            <person name="Sun H."/>
            <person name="Tritt A."/>
            <person name="Yoshinaga Y."/>
            <person name="Zwiers L.-H.L."/>
            <person name="Turgeon B.G."/>
            <person name="Goodwin S.B."/>
            <person name="Spatafora J.W."/>
            <person name="Crous P.W."/>
            <person name="Grigoriev I.V."/>
        </authorList>
    </citation>
    <scope>NUCLEOTIDE SEQUENCE [LARGE SCALE GENOMIC DNA]</scope>
    <source>
        <strain evidence="2 3">CBS 611.86</strain>
    </source>
</reference>
<accession>A0A7C8I590</accession>
<organism evidence="2 3">
    <name type="scientific">Massariosphaeria phaeospora</name>
    <dbReference type="NCBI Taxonomy" id="100035"/>
    <lineage>
        <taxon>Eukaryota</taxon>
        <taxon>Fungi</taxon>
        <taxon>Dikarya</taxon>
        <taxon>Ascomycota</taxon>
        <taxon>Pezizomycotina</taxon>
        <taxon>Dothideomycetes</taxon>
        <taxon>Pleosporomycetidae</taxon>
        <taxon>Pleosporales</taxon>
        <taxon>Pleosporales incertae sedis</taxon>
        <taxon>Massariosphaeria</taxon>
    </lineage>
</organism>
<keyword evidence="1" id="KW-1133">Transmembrane helix</keyword>
<evidence type="ECO:0000313" key="2">
    <source>
        <dbReference type="EMBL" id="KAF2868491.1"/>
    </source>
</evidence>
<feature type="transmembrane region" description="Helical" evidence="1">
    <location>
        <begin position="320"/>
        <end position="343"/>
    </location>
</feature>
<gene>
    <name evidence="2" type="ORF">BDV95DRAFT_500725</name>
</gene>
<dbReference type="OrthoDB" id="5428890at2759"/>